<dbReference type="GO" id="GO:0034235">
    <property type="term" value="F:GPI anchor binding"/>
    <property type="evidence" value="ECO:0007669"/>
    <property type="project" value="Ensembl"/>
</dbReference>
<evidence type="ECO:0000256" key="14">
    <source>
        <dbReference type="ARBA" id="ARBA00083563"/>
    </source>
</evidence>
<dbReference type="Reactome" id="R-CFA-162791">
    <property type="pathway name" value="Attachment of GPI anchor to uPAR"/>
</dbReference>
<evidence type="ECO:0000256" key="10">
    <source>
        <dbReference type="ARBA" id="ARBA00023004"/>
    </source>
</evidence>
<evidence type="ECO:0000256" key="3">
    <source>
        <dbReference type="ARBA" id="ARBA00006488"/>
    </source>
</evidence>
<evidence type="ECO:0000256" key="18">
    <source>
        <dbReference type="ARBA" id="ARBA00093661"/>
    </source>
</evidence>
<evidence type="ECO:0000256" key="4">
    <source>
        <dbReference type="ARBA" id="ARBA00022502"/>
    </source>
</evidence>
<evidence type="ECO:0000256" key="5">
    <source>
        <dbReference type="ARBA" id="ARBA00022617"/>
    </source>
</evidence>
<evidence type="ECO:0000256" key="16">
    <source>
        <dbReference type="ARBA" id="ARBA00093557"/>
    </source>
</evidence>
<evidence type="ECO:0000256" key="11">
    <source>
        <dbReference type="ARBA" id="ARBA00023136"/>
    </source>
</evidence>
<feature type="transmembrane region" description="Helical" evidence="21">
    <location>
        <begin position="357"/>
        <end position="385"/>
    </location>
</feature>
<feature type="transmembrane region" description="Helical" evidence="21">
    <location>
        <begin position="500"/>
        <end position="523"/>
    </location>
</feature>
<feature type="transmembrane region" description="Helical" evidence="21">
    <location>
        <begin position="463"/>
        <end position="479"/>
    </location>
</feature>
<evidence type="ECO:0000256" key="12">
    <source>
        <dbReference type="ARBA" id="ARBA00023157"/>
    </source>
</evidence>
<dbReference type="GO" id="GO:0005813">
    <property type="term" value="C:centrosome"/>
    <property type="evidence" value="ECO:0007669"/>
    <property type="project" value="Ensembl"/>
</dbReference>
<comment type="cofactor">
    <cofactor evidence="19">
        <name>heme c</name>
        <dbReference type="ChEBI" id="CHEBI:61717"/>
    </cofactor>
    <text evidence="19">Binds 1 heme c group covalently per subunit.</text>
</comment>
<dbReference type="SUPFAM" id="SSF46626">
    <property type="entry name" value="Cytochrome c"/>
    <property type="match status" value="1"/>
</dbReference>
<feature type="transmembrane region" description="Helical" evidence="21">
    <location>
        <begin position="543"/>
        <end position="564"/>
    </location>
</feature>
<dbReference type="GO" id="GO:0005829">
    <property type="term" value="C:cytosol"/>
    <property type="evidence" value="ECO:0007669"/>
    <property type="project" value="Ensembl"/>
</dbReference>
<dbReference type="GO" id="GO:0016255">
    <property type="term" value="P:attachment of GPI anchor to protein"/>
    <property type="evidence" value="ECO:0000318"/>
    <property type="project" value="GO_Central"/>
</dbReference>
<evidence type="ECO:0000256" key="7">
    <source>
        <dbReference type="ARBA" id="ARBA00022723"/>
    </source>
</evidence>
<evidence type="ECO:0000256" key="15">
    <source>
        <dbReference type="ARBA" id="ARBA00093336"/>
    </source>
</evidence>
<dbReference type="GeneTree" id="ENSGT00390000013685"/>
<comment type="similarity">
    <text evidence="3">Belongs to the cytochrome c family.</text>
</comment>
<keyword evidence="7 19" id="KW-0479">Metal-binding</keyword>
<proteinExistence type="inferred from homology"/>
<keyword evidence="8" id="KW-0256">Endoplasmic reticulum</keyword>
<keyword evidence="13" id="KW-0325">Glycoprotein</keyword>
<keyword evidence="23" id="KW-1185">Reference proteome</keyword>
<protein>
    <recommendedName>
        <fullName evidence="17">GPI-anchor transamidase component GPAA1</fullName>
    </recommendedName>
    <alternativeName>
        <fullName evidence="14">GAA1 protein homolog</fullName>
    </alternativeName>
    <alternativeName>
        <fullName evidence="18">Glycosylphosphatidylinositol anchor attachment 1 protein</fullName>
    </alternativeName>
</protein>
<keyword evidence="5 19" id="KW-0349">Heme</keyword>
<dbReference type="Ensembl" id="ENSCAFT00845013661.1">
    <property type="protein sequence ID" value="ENSCAFP00845010608.1"/>
    <property type="gene ID" value="ENSCAFG00845007719.1"/>
</dbReference>
<feature type="region of interest" description="Disordered" evidence="20">
    <location>
        <begin position="593"/>
        <end position="678"/>
    </location>
</feature>
<keyword evidence="4" id="KW-0337">GPI-anchor biosynthesis</keyword>
<dbReference type="Proteomes" id="UP000805418">
    <property type="component" value="Chromosome 13"/>
</dbReference>
<dbReference type="GO" id="GO:0006506">
    <property type="term" value="P:GPI anchor biosynthetic process"/>
    <property type="evidence" value="ECO:0007669"/>
    <property type="project" value="UniProtKB-KW"/>
</dbReference>
<gene>
    <name evidence="22" type="primary">GPAA1</name>
</gene>
<evidence type="ECO:0000256" key="21">
    <source>
        <dbReference type="SAM" id="Phobius"/>
    </source>
</evidence>
<evidence type="ECO:0000256" key="1">
    <source>
        <dbReference type="ARBA" id="ARBA00004477"/>
    </source>
</evidence>
<dbReference type="FunCoup" id="A0A8I3N3K0">
    <property type="interactions" value="1459"/>
</dbReference>
<keyword evidence="9 21" id="KW-1133">Transmembrane helix</keyword>
<dbReference type="PANTHER" id="PTHR13304:SF0">
    <property type="entry name" value="GLYCOSYLPHOSPHATIDYLINOSITOL ANCHOR ATTACHMENT 1 PROTEIN"/>
    <property type="match status" value="1"/>
</dbReference>
<dbReference type="GO" id="GO:0020037">
    <property type="term" value="F:heme binding"/>
    <property type="evidence" value="ECO:0007669"/>
    <property type="project" value="InterPro"/>
</dbReference>
<feature type="compositionally biased region" description="Basic residues" evidence="20">
    <location>
        <begin position="622"/>
        <end position="635"/>
    </location>
</feature>
<dbReference type="InterPro" id="IPR002326">
    <property type="entry name" value="Cyt_c1"/>
</dbReference>
<evidence type="ECO:0000256" key="13">
    <source>
        <dbReference type="ARBA" id="ARBA00023180"/>
    </source>
</evidence>
<evidence type="ECO:0000256" key="8">
    <source>
        <dbReference type="ARBA" id="ARBA00022824"/>
    </source>
</evidence>
<comment type="pathway">
    <text evidence="2">Glycolipid biosynthesis; glycosylphosphatidylinositol-anchor biosynthesis.</text>
</comment>
<dbReference type="Gene3D" id="1.10.760.10">
    <property type="entry name" value="Cytochrome c-like domain"/>
    <property type="match status" value="1"/>
</dbReference>
<feature type="transmembrane region" description="Helical" evidence="21">
    <location>
        <begin position="743"/>
        <end position="766"/>
    </location>
</feature>
<evidence type="ECO:0000256" key="17">
    <source>
        <dbReference type="ARBA" id="ARBA00093619"/>
    </source>
</evidence>
<reference evidence="22" key="2">
    <citation type="submission" date="2025-08" db="UniProtKB">
        <authorList>
            <consortium name="Ensembl"/>
        </authorList>
    </citation>
    <scope>IDENTIFICATION</scope>
    <source>
        <strain evidence="22">Boxer</strain>
    </source>
</reference>
<dbReference type="AlphaFoldDB" id="A0A8I3N3K0"/>
<feature type="transmembrane region" description="Helical" evidence="21">
    <location>
        <begin position="422"/>
        <end position="443"/>
    </location>
</feature>
<dbReference type="GO" id="GO:0005739">
    <property type="term" value="C:mitochondrion"/>
    <property type="evidence" value="ECO:0007669"/>
    <property type="project" value="Ensembl"/>
</dbReference>
<feature type="compositionally biased region" description="Low complexity" evidence="20">
    <location>
        <begin position="647"/>
        <end position="678"/>
    </location>
</feature>
<dbReference type="FunFam" id="3.40.630.10:FF:000047">
    <property type="entry name" value="Glycosylphosphatidylinositol anchor attachment 1 protein"/>
    <property type="match status" value="1"/>
</dbReference>
<feature type="binding site" description="covalent" evidence="19">
    <location>
        <position position="809"/>
    </location>
    <ligand>
        <name>heme c</name>
        <dbReference type="ChEBI" id="CHEBI:61717"/>
    </ligand>
</feature>
<feature type="transmembrane region" description="Helical" evidence="21">
    <location>
        <begin position="20"/>
        <end position="41"/>
    </location>
</feature>
<evidence type="ECO:0000256" key="20">
    <source>
        <dbReference type="SAM" id="MobiDB-lite"/>
    </source>
</evidence>
<evidence type="ECO:0000256" key="19">
    <source>
        <dbReference type="PIRSR" id="PIRSR602326-1"/>
    </source>
</evidence>
<feature type="binding site" description="covalent" evidence="19">
    <location>
        <position position="805"/>
    </location>
    <ligand>
        <name>heme c</name>
        <dbReference type="ChEBI" id="CHEBI:61717"/>
    </ligand>
</feature>
<keyword evidence="12" id="KW-1015">Disulfide bond</keyword>
<comment type="function">
    <text evidence="15">Component of the glycosylphosphatidylinositol-anchor (GPI-anchor) transamidase (GPI-T) complex that catalyzes the formation of the linkage between a proprotein and a GPI-anchor and participates in GPI anchored protein biosynthesis. Binds GPI-anchor.</text>
</comment>
<dbReference type="GO" id="GO:0046872">
    <property type="term" value="F:metal ion binding"/>
    <property type="evidence" value="ECO:0007669"/>
    <property type="project" value="UniProtKB-KW"/>
</dbReference>
<dbReference type="OrthoDB" id="445301at2759"/>
<dbReference type="PRINTS" id="PR00603">
    <property type="entry name" value="CYTOCHROMEC1"/>
</dbReference>
<dbReference type="Pfam" id="PF04114">
    <property type="entry name" value="Gaa1"/>
    <property type="match status" value="1"/>
</dbReference>
<keyword evidence="11 21" id="KW-0472">Membrane</keyword>
<evidence type="ECO:0000256" key="6">
    <source>
        <dbReference type="ARBA" id="ARBA00022692"/>
    </source>
</evidence>
<evidence type="ECO:0000313" key="23">
    <source>
        <dbReference type="Proteomes" id="UP000805418"/>
    </source>
</evidence>
<accession>A0A8I3N3K0</accession>
<dbReference type="PANTHER" id="PTHR13304">
    <property type="entry name" value="GLYCOSYLPHOSPHATIDYLINOSITOL ANCHOR ATTACHMENT 1 PROTEIN"/>
    <property type="match status" value="1"/>
</dbReference>
<name>A0A8I3N3K0_CANLF</name>
<dbReference type="InterPro" id="IPR036909">
    <property type="entry name" value="Cyt_c-like_dom_sf"/>
</dbReference>
<feature type="binding site" description="covalent" evidence="19">
    <location>
        <position position="808"/>
    </location>
    <ligand>
        <name>heme c</name>
        <dbReference type="ChEBI" id="CHEBI:61717"/>
    </ligand>
</feature>
<dbReference type="InterPro" id="IPR007246">
    <property type="entry name" value="Gaa1"/>
</dbReference>
<dbReference type="GO" id="GO:0042765">
    <property type="term" value="C:GPI-anchor transamidase complex"/>
    <property type="evidence" value="ECO:0000318"/>
    <property type="project" value="GO_Central"/>
</dbReference>
<comment type="subcellular location">
    <subcellularLocation>
        <location evidence="1">Endoplasmic reticulum membrane</location>
        <topology evidence="1">Multi-pass membrane protein</topology>
    </subcellularLocation>
</comment>
<reference evidence="22" key="1">
    <citation type="submission" date="2020-03" db="EMBL/GenBank/DDBJ databases">
        <title>Long-read based genome assembly of a Labrador retriever dog.</title>
        <authorList>
            <person name="Eory L."/>
            <person name="Zhang W."/>
            <person name="Schoenebeck J."/>
        </authorList>
    </citation>
    <scope>NUCLEOTIDE SEQUENCE [LARGE SCALE GENOMIC DNA]</scope>
    <source>
        <strain evidence="22">Labrador retriever</strain>
    </source>
</reference>
<dbReference type="Pfam" id="PF02167">
    <property type="entry name" value="Cytochrom_C1"/>
    <property type="match status" value="1"/>
</dbReference>
<reference evidence="22" key="3">
    <citation type="submission" date="2025-09" db="UniProtKB">
        <authorList>
            <consortium name="Ensembl"/>
        </authorList>
    </citation>
    <scope>IDENTIFICATION</scope>
    <source>
        <strain evidence="22">Boxer</strain>
    </source>
</reference>
<keyword evidence="6 21" id="KW-0812">Transmembrane</keyword>
<dbReference type="GO" id="GO:0009055">
    <property type="term" value="F:electron transfer activity"/>
    <property type="evidence" value="ECO:0007669"/>
    <property type="project" value="InterPro"/>
</dbReference>
<evidence type="ECO:0000256" key="9">
    <source>
        <dbReference type="ARBA" id="ARBA00022989"/>
    </source>
</evidence>
<keyword evidence="10 19" id="KW-0408">Iron</keyword>
<organism evidence="22 23">
    <name type="scientific">Canis lupus familiaris</name>
    <name type="common">Dog</name>
    <name type="synonym">Canis familiaris</name>
    <dbReference type="NCBI Taxonomy" id="9615"/>
    <lineage>
        <taxon>Eukaryota</taxon>
        <taxon>Metazoa</taxon>
        <taxon>Chordata</taxon>
        <taxon>Craniata</taxon>
        <taxon>Vertebrata</taxon>
        <taxon>Euteleostomi</taxon>
        <taxon>Mammalia</taxon>
        <taxon>Eutheria</taxon>
        <taxon>Laurasiatheria</taxon>
        <taxon>Carnivora</taxon>
        <taxon>Caniformia</taxon>
        <taxon>Canidae</taxon>
        <taxon>Canis</taxon>
    </lineage>
</organism>
<comment type="subunit">
    <text evidence="16">Heteropentamer. Part of the GPI-anchor transamidase complex, consisting of PIGK, PIGT, PIGS, PIGU and GAA1. Interacts with PIGK.</text>
</comment>
<evidence type="ECO:0000313" key="22">
    <source>
        <dbReference type="Ensembl" id="ENSCAFP00845010608.1"/>
    </source>
</evidence>
<sequence length="927" mass="98592">MGLLSDPVRRRALARLVLRLNAPLCALSYAAGVAWFLALAFPPLTQRTYMSENAMGSTMVEEQFAGGERARGWARDFAAHRRKAGALPAAWLERAMRSVGLEVYTQSFSRKLPFPDEAHERYMVSGTNVYGILRAPRAASTESLVLTVPCGSDATNSQAVGLLLALAAHFRGQIYWAKDIIFLVTEQDLLGTEAWLEAYHDVNVTGMQSSPLQGRAGAIQAAVALELSTDVVTSLDVAVEGLNGQLPNLDLLNLFQTFCQKGGLLCTLQGKLQPQDWTSVDGPLQGLQTLLLMVLQQASGRPHGPHGLFLRYRVEALTIRGINSFRQYKYDLVAVGKALEGVFRKLNHLLERLHQSFFFYLLPALSRFVSIGLYMPAVGFLLLVLGLKALELWMQLHEAGVGPEEAGGGPESSPPLQPAQSVGLASLVAPLLISQAMGLALYILPVLGQHVATQHFPVAEAEAVVLTLLAIYAAGLALPHSTQRVVSARAPDRGWMALKLVAIIYLALQLACIALTNFSLGFLLAVTMVPAAALTKPYGPRPLYATLLVLTSPAATLLGSLFLWRELQEAPLSLAEGWQLFLVAGGPGSPAFRTAPPYGHRARPGNTAHESPRAAPQTPRARNLRGPRHPRHRKMPAGPALLPVSTPPGSAARRSPAPSPALATPALGAAAGADGSRGAPETAKMAVAAASLRGAVLGPRGAGLPGAGARGLLCGARLGQLPLRTSQAVPLSSKAGPSRGRKVMLSALGMLAAGGAGLAVALHSAVSASDLELHPPSYPWSHRGLLSSLDHTSIRRGFQVYKQVCSSCHSMDYVAYRHLVGVCYTEDEAKALAEEVRGLGGGGPRDWGAHCAGRQGRDGALRGRWRFRTAPMRMERCSCGQGSSPTISPNHTPTLRPPEQPITEHCPLTSATSLELGTVVRTTSSPC</sequence>
<evidence type="ECO:0000256" key="2">
    <source>
        <dbReference type="ARBA" id="ARBA00004687"/>
    </source>
</evidence>